<keyword evidence="4 5" id="KW-0472">Membrane</keyword>
<protein>
    <submittedName>
        <fullName evidence="6">UPF0641 membrane protein</fullName>
    </submittedName>
</protein>
<evidence type="ECO:0000256" key="3">
    <source>
        <dbReference type="ARBA" id="ARBA00022989"/>
    </source>
</evidence>
<evidence type="ECO:0000256" key="4">
    <source>
        <dbReference type="ARBA" id="ARBA00023136"/>
    </source>
</evidence>
<comment type="caution">
    <text evidence="6">The sequence shown here is derived from an EMBL/GenBank/DDBJ whole genome shotgun (WGS) entry which is preliminary data.</text>
</comment>
<keyword evidence="3 5" id="KW-1133">Transmembrane helix</keyword>
<gene>
    <name evidence="6" type="ORF">GcC1_217018</name>
</gene>
<feature type="transmembrane region" description="Helical" evidence="5">
    <location>
        <begin position="60"/>
        <end position="84"/>
    </location>
</feature>
<dbReference type="GO" id="GO:0016020">
    <property type="term" value="C:membrane"/>
    <property type="evidence" value="ECO:0007669"/>
    <property type="project" value="InterPro"/>
</dbReference>
<sequence>MPSPNSSRRSIRCTKFYPRVLSALLHITGLISFSLSFRFLENHPTTVTKAYGGQWQFLTVLGLTLSCATFLFGLLADITLYAPLLFLHHKLALCSTPLETVVSTVYWTLSIIDPNLLVSPGIHIGLSADFGLHAMPTILLILDLFLFSPPWTIGISQAAAISCIVGASYWMFLEHCFSHNQFYPYPLLEKLNLVQRAILFFFCAILMALNSLLLQRLQRSFTNALKEEKNKVI</sequence>
<dbReference type="EMBL" id="MCBR01021800">
    <property type="protein sequence ID" value="RKF53793.1"/>
    <property type="molecule type" value="Genomic_DNA"/>
</dbReference>
<dbReference type="Proteomes" id="UP000285405">
    <property type="component" value="Unassembled WGS sequence"/>
</dbReference>
<proteinExistence type="predicted"/>
<dbReference type="InterPro" id="IPR006838">
    <property type="entry name" value="ADTRP_AIG1"/>
</dbReference>
<dbReference type="OrthoDB" id="1898221at2759"/>
<feature type="transmembrane region" description="Helical" evidence="5">
    <location>
        <begin position="20"/>
        <end position="40"/>
    </location>
</feature>
<keyword evidence="2 5" id="KW-0812">Transmembrane</keyword>
<feature type="transmembrane region" description="Helical" evidence="5">
    <location>
        <begin position="124"/>
        <end position="146"/>
    </location>
</feature>
<dbReference type="Pfam" id="PF04750">
    <property type="entry name" value="Far-17a_AIG1"/>
    <property type="match status" value="1"/>
</dbReference>
<evidence type="ECO:0000256" key="2">
    <source>
        <dbReference type="ARBA" id="ARBA00022692"/>
    </source>
</evidence>
<feature type="transmembrane region" description="Helical" evidence="5">
    <location>
        <begin position="153"/>
        <end position="173"/>
    </location>
</feature>
<feature type="transmembrane region" description="Helical" evidence="5">
    <location>
        <begin position="91"/>
        <end position="112"/>
    </location>
</feature>
<dbReference type="GO" id="GO:0012505">
    <property type="term" value="C:endomembrane system"/>
    <property type="evidence" value="ECO:0007669"/>
    <property type="project" value="UniProtKB-SubCell"/>
</dbReference>
<dbReference type="PANTHER" id="PTHR10989">
    <property type="entry name" value="ANDROGEN-INDUCED PROTEIN 1-RELATED"/>
    <property type="match status" value="1"/>
</dbReference>
<dbReference type="AlphaFoldDB" id="A0A420H8R5"/>
<name>A0A420H8R5_9PEZI</name>
<organism evidence="6 7">
    <name type="scientific">Golovinomyces cichoracearum</name>
    <dbReference type="NCBI Taxonomy" id="62708"/>
    <lineage>
        <taxon>Eukaryota</taxon>
        <taxon>Fungi</taxon>
        <taxon>Dikarya</taxon>
        <taxon>Ascomycota</taxon>
        <taxon>Pezizomycotina</taxon>
        <taxon>Leotiomycetes</taxon>
        <taxon>Erysiphales</taxon>
        <taxon>Erysiphaceae</taxon>
        <taxon>Golovinomyces</taxon>
    </lineage>
</organism>
<evidence type="ECO:0000256" key="1">
    <source>
        <dbReference type="ARBA" id="ARBA00004127"/>
    </source>
</evidence>
<reference evidence="6 7" key="1">
    <citation type="journal article" date="2018" name="BMC Genomics">
        <title>Comparative genome analyses reveal sequence features reflecting distinct modes of host-adaptation between dicot and monocot powdery mildew.</title>
        <authorList>
            <person name="Wu Y."/>
            <person name="Ma X."/>
            <person name="Pan Z."/>
            <person name="Kale S.D."/>
            <person name="Song Y."/>
            <person name="King H."/>
            <person name="Zhang Q."/>
            <person name="Presley C."/>
            <person name="Deng X."/>
            <person name="Wei C.I."/>
            <person name="Xiao S."/>
        </authorList>
    </citation>
    <scope>NUCLEOTIDE SEQUENCE [LARGE SCALE GENOMIC DNA]</scope>
    <source>
        <strain evidence="6">UCSC1</strain>
    </source>
</reference>
<accession>A0A420H8R5</accession>
<dbReference type="PANTHER" id="PTHR10989:SF16">
    <property type="entry name" value="AT02829P-RELATED"/>
    <property type="match status" value="1"/>
</dbReference>
<evidence type="ECO:0000256" key="5">
    <source>
        <dbReference type="SAM" id="Phobius"/>
    </source>
</evidence>
<comment type="subcellular location">
    <subcellularLocation>
        <location evidence="1">Endomembrane system</location>
        <topology evidence="1">Multi-pass membrane protein</topology>
    </subcellularLocation>
</comment>
<feature type="transmembrane region" description="Helical" evidence="5">
    <location>
        <begin position="193"/>
        <end position="214"/>
    </location>
</feature>
<evidence type="ECO:0000313" key="7">
    <source>
        <dbReference type="Proteomes" id="UP000285405"/>
    </source>
</evidence>
<evidence type="ECO:0000313" key="6">
    <source>
        <dbReference type="EMBL" id="RKF53793.1"/>
    </source>
</evidence>